<sequence length="361" mass="38200">MQLVGDGQPGAGCHPELPGGALRQRGLDGPGGHRLLGEPSGGGPHLCAIEGREVREVGVPAPLGGGPQCLIPAMTIVLGTPAVDGVRAAMAALRDWQYDGAPMQLHPGDIGWNCRFGTAETAGVVRTWSRNGRILAVGMLDSRTLVRMTVAPDAFRDEDLARRLVEDFSLPERGVQPDGAVSIEAPQGLLLHDLLTEEGWGVDEPWTPLFRDLAEPVEDPGVRIRAIGSEQAQGFADVLRSAFNTTRLTREYWHEMSAGPFYADARCLGACDDQGKVAAVVTVWSAGPGKPGLVEPMGVHEDHRGRGYGRAITVAGAAALRELGSSSVRVCTPSSNVGGVATYRAAGFEAQPEIRDRIRTA</sequence>
<evidence type="ECO:0000256" key="1">
    <source>
        <dbReference type="SAM" id="MobiDB-lite"/>
    </source>
</evidence>
<dbReference type="EMBL" id="JAUSZS010000004">
    <property type="protein sequence ID" value="MDQ0933465.1"/>
    <property type="molecule type" value="Genomic_DNA"/>
</dbReference>
<name>A0ABU0RR97_9ACTN</name>
<comment type="caution">
    <text evidence="3">The sequence shown here is derived from an EMBL/GenBank/DDBJ whole genome shotgun (WGS) entry which is preliminary data.</text>
</comment>
<evidence type="ECO:0000259" key="2">
    <source>
        <dbReference type="PROSITE" id="PS51186"/>
    </source>
</evidence>
<feature type="region of interest" description="Disordered" evidence="1">
    <location>
        <begin position="1"/>
        <end position="42"/>
    </location>
</feature>
<proteinExistence type="predicted"/>
<feature type="compositionally biased region" description="Gly residues" evidence="1">
    <location>
        <begin position="28"/>
        <end position="42"/>
    </location>
</feature>
<organism evidence="3 4">
    <name type="scientific">Streptomyces turgidiscabies</name>
    <dbReference type="NCBI Taxonomy" id="85558"/>
    <lineage>
        <taxon>Bacteria</taxon>
        <taxon>Bacillati</taxon>
        <taxon>Actinomycetota</taxon>
        <taxon>Actinomycetes</taxon>
        <taxon>Kitasatosporales</taxon>
        <taxon>Streptomycetaceae</taxon>
        <taxon>Streptomyces</taxon>
    </lineage>
</organism>
<evidence type="ECO:0000313" key="3">
    <source>
        <dbReference type="EMBL" id="MDQ0933465.1"/>
    </source>
</evidence>
<gene>
    <name evidence="3" type="ORF">QFZ49_003405</name>
</gene>
<dbReference type="SUPFAM" id="SSF55729">
    <property type="entry name" value="Acyl-CoA N-acyltransferases (Nat)"/>
    <property type="match status" value="1"/>
</dbReference>
<feature type="domain" description="N-acetyltransferase" evidence="2">
    <location>
        <begin position="222"/>
        <end position="361"/>
    </location>
</feature>
<dbReference type="CDD" id="cd04301">
    <property type="entry name" value="NAT_SF"/>
    <property type="match status" value="1"/>
</dbReference>
<dbReference type="InterPro" id="IPR016181">
    <property type="entry name" value="Acyl_CoA_acyltransferase"/>
</dbReference>
<protein>
    <submittedName>
        <fullName evidence="3">Ribosomal protein S18 acetylase RimI-like enzyme</fullName>
    </submittedName>
</protein>
<dbReference type="Proteomes" id="UP001223072">
    <property type="component" value="Unassembled WGS sequence"/>
</dbReference>
<keyword evidence="4" id="KW-1185">Reference proteome</keyword>
<dbReference type="Pfam" id="PF00583">
    <property type="entry name" value="Acetyltransf_1"/>
    <property type="match status" value="1"/>
</dbReference>
<reference evidence="3 4" key="1">
    <citation type="submission" date="2023-07" db="EMBL/GenBank/DDBJ databases">
        <title>Comparative genomics of wheat-associated soil bacteria to identify genetic determinants of phenazine resistance.</title>
        <authorList>
            <person name="Mouncey N."/>
        </authorList>
    </citation>
    <scope>NUCLEOTIDE SEQUENCE [LARGE SCALE GENOMIC DNA]</scope>
    <source>
        <strain evidence="3 4">W2I16</strain>
    </source>
</reference>
<dbReference type="Gene3D" id="3.40.630.30">
    <property type="match status" value="1"/>
</dbReference>
<accession>A0ABU0RR97</accession>
<dbReference type="InterPro" id="IPR000182">
    <property type="entry name" value="GNAT_dom"/>
</dbReference>
<evidence type="ECO:0000313" key="4">
    <source>
        <dbReference type="Proteomes" id="UP001223072"/>
    </source>
</evidence>
<dbReference type="PROSITE" id="PS51186">
    <property type="entry name" value="GNAT"/>
    <property type="match status" value="1"/>
</dbReference>